<feature type="transmembrane region" description="Helical" evidence="1">
    <location>
        <begin position="6"/>
        <end position="27"/>
    </location>
</feature>
<evidence type="ECO:0000313" key="3">
    <source>
        <dbReference type="Proteomes" id="UP001202831"/>
    </source>
</evidence>
<evidence type="ECO:0008006" key="4">
    <source>
        <dbReference type="Google" id="ProtNLM"/>
    </source>
</evidence>
<gene>
    <name evidence="2" type="ORF">L2725_03245</name>
</gene>
<keyword evidence="1" id="KW-1133">Transmembrane helix</keyword>
<protein>
    <recommendedName>
        <fullName evidence="4">RPW8 domain-containing protein</fullName>
    </recommendedName>
</protein>
<name>A0ABT0N2Y2_9GAMM</name>
<organism evidence="2 3">
    <name type="scientific">Shewanella corallii</name>
    <dbReference type="NCBI Taxonomy" id="560080"/>
    <lineage>
        <taxon>Bacteria</taxon>
        <taxon>Pseudomonadati</taxon>
        <taxon>Pseudomonadota</taxon>
        <taxon>Gammaproteobacteria</taxon>
        <taxon>Alteromonadales</taxon>
        <taxon>Shewanellaceae</taxon>
        <taxon>Shewanella</taxon>
    </lineage>
</organism>
<keyword evidence="1" id="KW-0472">Membrane</keyword>
<reference evidence="2 3" key="1">
    <citation type="submission" date="2022-01" db="EMBL/GenBank/DDBJ databases">
        <title>Whole genome-based taxonomy of the Shewanellaceae.</title>
        <authorList>
            <person name="Martin-Rodriguez A.J."/>
        </authorList>
    </citation>
    <scope>NUCLEOTIDE SEQUENCE [LARGE SCALE GENOMIC DNA]</scope>
    <source>
        <strain evidence="2 3">DSM 21332</strain>
    </source>
</reference>
<sequence>MDIFDKVVAGVVAAVVGAFSAFVFGYLNGRIANKRSSIIKLEEHLTDILDELAKSTIEYWSVEQSKLDNPILIESNIKFLFRKLEPAYRSLSYRHGKISAGKHNKIKNNIGELYDIITGDDFEGARRKSNVRKITRSCGKISTLKLDIISIVHVD</sequence>
<evidence type="ECO:0000313" key="2">
    <source>
        <dbReference type="EMBL" id="MCL2912808.1"/>
    </source>
</evidence>
<comment type="caution">
    <text evidence="2">The sequence shown here is derived from an EMBL/GenBank/DDBJ whole genome shotgun (WGS) entry which is preliminary data.</text>
</comment>
<dbReference type="RefSeq" id="WP_249247630.1">
    <property type="nucleotide sequence ID" value="NZ_JAKIKT010000001.1"/>
</dbReference>
<dbReference type="Proteomes" id="UP001202831">
    <property type="component" value="Unassembled WGS sequence"/>
</dbReference>
<keyword evidence="1" id="KW-0812">Transmembrane</keyword>
<proteinExistence type="predicted"/>
<dbReference type="EMBL" id="JAKIKT010000001">
    <property type="protein sequence ID" value="MCL2912808.1"/>
    <property type="molecule type" value="Genomic_DNA"/>
</dbReference>
<keyword evidence="3" id="KW-1185">Reference proteome</keyword>
<evidence type="ECO:0000256" key="1">
    <source>
        <dbReference type="SAM" id="Phobius"/>
    </source>
</evidence>
<accession>A0ABT0N2Y2</accession>